<feature type="non-terminal residue" evidence="1">
    <location>
        <position position="1"/>
    </location>
</feature>
<accession>A0ABQ7LTM7</accession>
<proteinExistence type="predicted"/>
<dbReference type="EMBL" id="JADBGQ010000007">
    <property type="protein sequence ID" value="KAG5388978.1"/>
    <property type="molecule type" value="Genomic_DNA"/>
</dbReference>
<sequence length="163" mass="18178">LISLFDSIFITIHDGDEDEQETRDLVSESKSSDLTLNRLEILGALPLLVYVRRNRARENQIVRFTRLIMVVIVFCDGGGSGKGEETFTEARSVDAGGAAEINGGAAGINGSIKTQIVHIHRYIILLPVKIEMFTRCNKLCCRMKMESCKLFMATLHDRCVSKD</sequence>
<keyword evidence="2" id="KW-1185">Reference proteome</keyword>
<evidence type="ECO:0000313" key="1">
    <source>
        <dbReference type="EMBL" id="KAG5388978.1"/>
    </source>
</evidence>
<organism evidence="1 2">
    <name type="scientific">Brassica rapa subsp. trilocularis</name>
    <dbReference type="NCBI Taxonomy" id="1813537"/>
    <lineage>
        <taxon>Eukaryota</taxon>
        <taxon>Viridiplantae</taxon>
        <taxon>Streptophyta</taxon>
        <taxon>Embryophyta</taxon>
        <taxon>Tracheophyta</taxon>
        <taxon>Spermatophyta</taxon>
        <taxon>Magnoliopsida</taxon>
        <taxon>eudicotyledons</taxon>
        <taxon>Gunneridae</taxon>
        <taxon>Pentapetalae</taxon>
        <taxon>rosids</taxon>
        <taxon>malvids</taxon>
        <taxon>Brassicales</taxon>
        <taxon>Brassicaceae</taxon>
        <taxon>Brassiceae</taxon>
        <taxon>Brassica</taxon>
    </lineage>
</organism>
<reference evidence="1 2" key="1">
    <citation type="submission" date="2021-03" db="EMBL/GenBank/DDBJ databases">
        <authorList>
            <person name="King G.J."/>
            <person name="Bancroft I."/>
            <person name="Baten A."/>
            <person name="Bloomfield J."/>
            <person name="Borpatragohain P."/>
            <person name="He Z."/>
            <person name="Irish N."/>
            <person name="Irwin J."/>
            <person name="Liu K."/>
            <person name="Mauleon R.P."/>
            <person name="Moore J."/>
            <person name="Morris R."/>
            <person name="Ostergaard L."/>
            <person name="Wang B."/>
            <person name="Wells R."/>
        </authorList>
    </citation>
    <scope>NUCLEOTIDE SEQUENCE [LARGE SCALE GENOMIC DNA]</scope>
    <source>
        <strain evidence="1">R-o-18</strain>
        <tissue evidence="1">Leaf</tissue>
    </source>
</reference>
<comment type="caution">
    <text evidence="1">The sequence shown here is derived from an EMBL/GenBank/DDBJ whole genome shotgun (WGS) entry which is preliminary data.</text>
</comment>
<evidence type="ECO:0000313" key="2">
    <source>
        <dbReference type="Proteomes" id="UP000823674"/>
    </source>
</evidence>
<protein>
    <submittedName>
        <fullName evidence="1">Uncharacterized protein</fullName>
    </submittedName>
</protein>
<gene>
    <name evidence="1" type="primary">A08g505880.1_BraROA</name>
    <name evidence="1" type="ORF">IGI04_030519</name>
</gene>
<name>A0ABQ7LTM7_BRACM</name>
<dbReference type="Proteomes" id="UP000823674">
    <property type="component" value="Chromosome A08"/>
</dbReference>